<feature type="domain" description="Thioredoxin" evidence="13">
    <location>
        <begin position="23"/>
        <end position="175"/>
    </location>
</feature>
<comment type="catalytic activity">
    <reaction evidence="9 10">
        <text>2 R'C(R)SH + O2 = R'C(R)S-S(R)CR' + H2O2</text>
        <dbReference type="Rhea" id="RHEA:17357"/>
        <dbReference type="ChEBI" id="CHEBI:15379"/>
        <dbReference type="ChEBI" id="CHEBI:16240"/>
        <dbReference type="ChEBI" id="CHEBI:16520"/>
        <dbReference type="ChEBI" id="CHEBI:17412"/>
        <dbReference type="EC" id="1.8.3.2"/>
    </reaction>
</comment>
<dbReference type="InterPro" id="IPR036249">
    <property type="entry name" value="Thioredoxin-like_sf"/>
</dbReference>
<dbReference type="PANTHER" id="PTHR22897:SF8">
    <property type="entry name" value="SULFHYDRYL OXIDASE"/>
    <property type="match status" value="1"/>
</dbReference>
<evidence type="ECO:0000256" key="10">
    <source>
        <dbReference type="RuleBase" id="RU371123"/>
    </source>
</evidence>
<dbReference type="InterPro" id="IPR017905">
    <property type="entry name" value="ERV/ALR_sulphydryl_oxidase"/>
</dbReference>
<dbReference type="InterPro" id="IPR039798">
    <property type="entry name" value="Sulfhydryl_oxidase"/>
</dbReference>
<dbReference type="InterPro" id="IPR042568">
    <property type="entry name" value="QSOX_FAD-bd_sf"/>
</dbReference>
<dbReference type="FunFam" id="1.20.120.310:FF:000001">
    <property type="entry name" value="Sulfhydryl oxidase"/>
    <property type="match status" value="1"/>
</dbReference>
<comment type="similarity">
    <text evidence="2">Belongs to the quiescin-sulfhydryl oxidase (QSOX) family.</text>
</comment>
<dbReference type="Gene3D" id="3.40.30.10">
    <property type="entry name" value="Glutaredoxin"/>
    <property type="match status" value="1"/>
</dbReference>
<keyword evidence="6 10" id="KW-0560">Oxidoreductase</keyword>
<evidence type="ECO:0000256" key="11">
    <source>
        <dbReference type="SAM" id="SignalP"/>
    </source>
</evidence>
<evidence type="ECO:0000256" key="8">
    <source>
        <dbReference type="ARBA" id="ARBA00023180"/>
    </source>
</evidence>
<dbReference type="SUPFAM" id="SSF52833">
    <property type="entry name" value="Thioredoxin-like"/>
    <property type="match status" value="1"/>
</dbReference>
<name>A0A0K8S6Z9_LYGHE</name>
<dbReference type="Gene3D" id="1.20.120.310">
    <property type="entry name" value="ERV/ALR sulfhydryl oxidase domain"/>
    <property type="match status" value="1"/>
</dbReference>
<evidence type="ECO:0000256" key="1">
    <source>
        <dbReference type="ARBA" id="ARBA00001974"/>
    </source>
</evidence>
<evidence type="ECO:0000256" key="5">
    <source>
        <dbReference type="ARBA" id="ARBA00022827"/>
    </source>
</evidence>
<keyword evidence="8" id="KW-0325">Glycoprotein</keyword>
<dbReference type="Pfam" id="PF00085">
    <property type="entry name" value="Thioredoxin"/>
    <property type="match status" value="1"/>
</dbReference>
<reference evidence="14" key="1">
    <citation type="submission" date="2014-09" db="EMBL/GenBank/DDBJ databases">
        <authorList>
            <person name="Magalhaes I.L.F."/>
            <person name="Oliveira U."/>
            <person name="Santos F.R."/>
            <person name="Vidigal T.H.D.A."/>
            <person name="Brescovit A.D."/>
            <person name="Santos A.J."/>
        </authorList>
    </citation>
    <scope>NUCLEOTIDE SEQUENCE</scope>
</reference>
<keyword evidence="3 10" id="KW-0285">Flavoprotein</keyword>
<feature type="domain" description="ERV/ALR sulfhydryl oxidase" evidence="12">
    <location>
        <begin position="443"/>
        <end position="543"/>
    </location>
</feature>
<dbReference type="InterPro" id="IPR017937">
    <property type="entry name" value="Thioredoxin_CS"/>
</dbReference>
<evidence type="ECO:0000256" key="4">
    <source>
        <dbReference type="ARBA" id="ARBA00022729"/>
    </source>
</evidence>
<dbReference type="PROSITE" id="PS51352">
    <property type="entry name" value="THIOREDOXIN_2"/>
    <property type="match status" value="1"/>
</dbReference>
<dbReference type="InterPro" id="IPR040986">
    <property type="entry name" value="QSOX_FAD-bd_dom"/>
</dbReference>
<dbReference type="GO" id="GO:0006457">
    <property type="term" value="P:protein folding"/>
    <property type="evidence" value="ECO:0007669"/>
    <property type="project" value="TreeGrafter"/>
</dbReference>
<evidence type="ECO:0000313" key="14">
    <source>
        <dbReference type="EMBL" id="JAG49066.1"/>
    </source>
</evidence>
<evidence type="ECO:0000259" key="13">
    <source>
        <dbReference type="PROSITE" id="PS51352"/>
    </source>
</evidence>
<evidence type="ECO:0000256" key="2">
    <source>
        <dbReference type="ARBA" id="ARBA00006041"/>
    </source>
</evidence>
<organism evidence="14">
    <name type="scientific">Lygus hesperus</name>
    <name type="common">Western plant bug</name>
    <dbReference type="NCBI Taxonomy" id="30085"/>
    <lineage>
        <taxon>Eukaryota</taxon>
        <taxon>Metazoa</taxon>
        <taxon>Ecdysozoa</taxon>
        <taxon>Arthropoda</taxon>
        <taxon>Hexapoda</taxon>
        <taxon>Insecta</taxon>
        <taxon>Pterygota</taxon>
        <taxon>Neoptera</taxon>
        <taxon>Paraneoptera</taxon>
        <taxon>Hemiptera</taxon>
        <taxon>Heteroptera</taxon>
        <taxon>Panheteroptera</taxon>
        <taxon>Cimicomorpha</taxon>
        <taxon>Miridae</taxon>
        <taxon>Mirini</taxon>
        <taxon>Lygus</taxon>
    </lineage>
</organism>
<feature type="signal peptide" evidence="11">
    <location>
        <begin position="1"/>
        <end position="23"/>
    </location>
</feature>
<comment type="cofactor">
    <cofactor evidence="1 10">
        <name>FAD</name>
        <dbReference type="ChEBI" id="CHEBI:57692"/>
    </cofactor>
</comment>
<evidence type="ECO:0000256" key="9">
    <source>
        <dbReference type="ARBA" id="ARBA00048864"/>
    </source>
</evidence>
<evidence type="ECO:0000259" key="12">
    <source>
        <dbReference type="PROSITE" id="PS51324"/>
    </source>
</evidence>
<evidence type="ECO:0000256" key="7">
    <source>
        <dbReference type="ARBA" id="ARBA00023157"/>
    </source>
</evidence>
<keyword evidence="7" id="KW-1015">Disulfide bond</keyword>
<dbReference type="PROSITE" id="PS00194">
    <property type="entry name" value="THIOREDOXIN_1"/>
    <property type="match status" value="1"/>
</dbReference>
<dbReference type="Gene3D" id="1.20.120.1960">
    <property type="entry name" value="QSOX sulfhydryl oxidase domain"/>
    <property type="match status" value="1"/>
</dbReference>
<accession>A0A0K8S6Z9</accession>
<dbReference type="InterPro" id="IPR036774">
    <property type="entry name" value="ERV/ALR_sulphydryl_oxid_sf"/>
</dbReference>
<dbReference type="PANTHER" id="PTHR22897">
    <property type="entry name" value="QUIESCIN Q6-RELATED SULFHYDRYL OXIDASE"/>
    <property type="match status" value="1"/>
</dbReference>
<evidence type="ECO:0000256" key="3">
    <source>
        <dbReference type="ARBA" id="ARBA00022630"/>
    </source>
</evidence>
<dbReference type="SUPFAM" id="SSF69000">
    <property type="entry name" value="FAD-dependent thiol oxidase"/>
    <property type="match status" value="1"/>
</dbReference>
<evidence type="ECO:0000256" key="6">
    <source>
        <dbReference type="ARBA" id="ARBA00023002"/>
    </source>
</evidence>
<keyword evidence="4 11" id="KW-0732">Signal</keyword>
<protein>
    <recommendedName>
        <fullName evidence="10">Sulfhydryl oxidase</fullName>
        <ecNumber evidence="10">1.8.3.2</ecNumber>
    </recommendedName>
</protein>
<dbReference type="AlphaFoldDB" id="A0A0K8S6Z9"/>
<keyword evidence="5 10" id="KW-0274">FAD</keyword>
<dbReference type="EMBL" id="GBRD01016761">
    <property type="protein sequence ID" value="JAG49066.1"/>
    <property type="molecule type" value="Transcribed_RNA"/>
</dbReference>
<proteinExistence type="inferred from homology"/>
<dbReference type="EC" id="1.8.3.2" evidence="10"/>
<dbReference type="InterPro" id="IPR013766">
    <property type="entry name" value="Thioredoxin_domain"/>
</dbReference>
<dbReference type="GO" id="GO:0016971">
    <property type="term" value="F:flavin-dependent sulfhydryl oxidase activity"/>
    <property type="evidence" value="ECO:0007669"/>
    <property type="project" value="InterPro"/>
</dbReference>
<dbReference type="PROSITE" id="PS51324">
    <property type="entry name" value="ERV_ALR"/>
    <property type="match status" value="1"/>
</dbReference>
<dbReference type="Pfam" id="PF04777">
    <property type="entry name" value="Evr1_Alr"/>
    <property type="match status" value="1"/>
</dbReference>
<dbReference type="GO" id="GO:0003756">
    <property type="term" value="F:protein disulfide isomerase activity"/>
    <property type="evidence" value="ECO:0007669"/>
    <property type="project" value="TreeGrafter"/>
</dbReference>
<dbReference type="GO" id="GO:0005615">
    <property type="term" value="C:extracellular space"/>
    <property type="evidence" value="ECO:0007669"/>
    <property type="project" value="TreeGrafter"/>
</dbReference>
<sequence length="603" mass="68910">MSSEHSRMSLIIVLAICCSVGFGKTVDLDPDEKAFLMSISMGRGLYYNYPHIVNLNASNFDVMAKGKDYSWIIEFYNSWCGHCLRFTPTYKRLANDIKDWGRVLKTAAVDCSNPKNIGICRDYEILVTPTLKYFKPHMNDKDEGIPIPRVMKQRDANTSTISVHDLRNNITLELLRRTDLPELQPFSGGDIVDPRKPQTLYIVLVIECVPMIGPQLVLDYWNVTKVTVRPFRCRDNRLRTYRIKDQADEAVYVMKRGKVHHSKEISDEYDYSAYRSLDKPSLEETGDFTRKGALTQLHRYFSKRGITVPTPFNLSSIKDISENLREAFNEINKGKKPYKHTGEVFQVDIEGALDHSLTMEVAIHKKIEGEALIALQNYLEVLVKYFPIGKGGKKFLYCVRKRVKHAPPGFGGKMFVNFIQKCKDRYNPGYVEPNNGWVGCHGTVPIYRGYPCSMWTMFHTLTVQAFHQKAENPQEVLSAMKGYMKNFFGCTDCAHHFLQMAANMEKEVKSLKDSVLYLWAAHNKANKRLHGDATEDPHFPKVQFPTSKICKPCHKPDGAFDEREVLNFLHHMYTHINTVVTPTQLGFNTTYAGGTGHHDGLHG</sequence>
<dbReference type="Pfam" id="PF18371">
    <property type="entry name" value="FAD_SOX"/>
    <property type="match status" value="1"/>
</dbReference>
<dbReference type="GO" id="GO:0000139">
    <property type="term" value="C:Golgi membrane"/>
    <property type="evidence" value="ECO:0007669"/>
    <property type="project" value="TreeGrafter"/>
</dbReference>
<feature type="chain" id="PRO_5005519096" description="Sulfhydryl oxidase" evidence="11">
    <location>
        <begin position="24"/>
        <end position="603"/>
    </location>
</feature>